<keyword evidence="1" id="KW-0732">Signal</keyword>
<evidence type="ECO:0000313" key="4">
    <source>
        <dbReference type="Proteomes" id="UP001517367"/>
    </source>
</evidence>
<dbReference type="Gene3D" id="3.40.50.1820">
    <property type="entry name" value="alpha/beta hydrolase"/>
    <property type="match status" value="1"/>
</dbReference>
<dbReference type="PANTHER" id="PTHR43037">
    <property type="entry name" value="UNNAMED PRODUCT-RELATED"/>
    <property type="match status" value="1"/>
</dbReference>
<dbReference type="InterPro" id="IPR002925">
    <property type="entry name" value="Dienelactn_hydro"/>
</dbReference>
<feature type="domain" description="Dienelactone hydrolase" evidence="2">
    <location>
        <begin position="138"/>
        <end position="253"/>
    </location>
</feature>
<name>A0ABW9JF12_9SPHI</name>
<accession>A0ABW9JF12</accession>
<dbReference type="Proteomes" id="UP001517367">
    <property type="component" value="Unassembled WGS sequence"/>
</dbReference>
<proteinExistence type="predicted"/>
<sequence length="275" mass="31604">MKKLTLTYFLLCLVSVKLCAQKIEVKSTKFDSVKFSLIRKELNSLNTEAFTKKVFEANGTKLPYRLLAPKNQKLGTKYPLIIALHNSSRLGTNNESQLEPLTRTWLREQMRDQFPAFVLAPQFETRPTIYAEHDKLKILTATPQANLQILLRLIDSFKENPSVDTKRIYLIGYSMGGSTAQHLMSAKPDWFAAMIAVAGVPDISNLQNIKHKPIWLIHGRKDDENPFNGSKKLFEQLKENKKARFTIYESLDHNNITLPLLATNELAKWLFKWKI</sequence>
<evidence type="ECO:0000256" key="1">
    <source>
        <dbReference type="ARBA" id="ARBA00022729"/>
    </source>
</evidence>
<dbReference type="RefSeq" id="WP_138727904.1">
    <property type="nucleotide sequence ID" value="NZ_SRMP02000001.1"/>
</dbReference>
<organism evidence="3 4">
    <name type="scientific">Pedobacter helvus</name>
    <dbReference type="NCBI Taxonomy" id="2563444"/>
    <lineage>
        <taxon>Bacteria</taxon>
        <taxon>Pseudomonadati</taxon>
        <taxon>Bacteroidota</taxon>
        <taxon>Sphingobacteriia</taxon>
        <taxon>Sphingobacteriales</taxon>
        <taxon>Sphingobacteriaceae</taxon>
        <taxon>Pedobacter</taxon>
    </lineage>
</organism>
<dbReference type="InterPro" id="IPR029058">
    <property type="entry name" value="AB_hydrolase_fold"/>
</dbReference>
<reference evidence="3 4" key="1">
    <citation type="submission" date="2024-12" db="EMBL/GenBank/DDBJ databases">
        <authorList>
            <person name="Hu S."/>
        </authorList>
    </citation>
    <scope>NUCLEOTIDE SEQUENCE [LARGE SCALE GENOMIC DNA]</scope>
    <source>
        <strain evidence="3 4">P-25</strain>
    </source>
</reference>
<dbReference type="Pfam" id="PF01738">
    <property type="entry name" value="DLH"/>
    <property type="match status" value="1"/>
</dbReference>
<keyword evidence="4" id="KW-1185">Reference proteome</keyword>
<dbReference type="EMBL" id="SRMP02000001">
    <property type="protein sequence ID" value="MFN0290323.1"/>
    <property type="molecule type" value="Genomic_DNA"/>
</dbReference>
<comment type="caution">
    <text evidence="3">The sequence shown here is derived from an EMBL/GenBank/DDBJ whole genome shotgun (WGS) entry which is preliminary data.</text>
</comment>
<dbReference type="SUPFAM" id="SSF53474">
    <property type="entry name" value="alpha/beta-Hydrolases"/>
    <property type="match status" value="1"/>
</dbReference>
<gene>
    <name evidence="3" type="ORF">E5L68_002915</name>
</gene>
<protein>
    <submittedName>
        <fullName evidence="3">Prolyl oligopeptidase family serine peptidase</fullName>
    </submittedName>
</protein>
<dbReference type="PANTHER" id="PTHR43037:SF1">
    <property type="entry name" value="BLL1128 PROTEIN"/>
    <property type="match status" value="1"/>
</dbReference>
<evidence type="ECO:0000259" key="2">
    <source>
        <dbReference type="Pfam" id="PF01738"/>
    </source>
</evidence>
<evidence type="ECO:0000313" key="3">
    <source>
        <dbReference type="EMBL" id="MFN0290323.1"/>
    </source>
</evidence>
<dbReference type="InterPro" id="IPR050955">
    <property type="entry name" value="Plant_Biomass_Hydrol_Est"/>
</dbReference>